<reference evidence="2 3" key="1">
    <citation type="submission" date="2020-07" db="EMBL/GenBank/DDBJ databases">
        <title>Comparative genomics of pyrophilous fungi reveals a link between fire events and developmental genes.</title>
        <authorList>
            <consortium name="DOE Joint Genome Institute"/>
            <person name="Steindorff A.S."/>
            <person name="Carver A."/>
            <person name="Calhoun S."/>
            <person name="Stillman K."/>
            <person name="Liu H."/>
            <person name="Lipzen A."/>
            <person name="Pangilinan J."/>
            <person name="Labutti K."/>
            <person name="Bruns T.D."/>
            <person name="Grigoriev I.V."/>
        </authorList>
    </citation>
    <scope>NUCLEOTIDE SEQUENCE [LARGE SCALE GENOMIC DNA]</scope>
    <source>
        <strain evidence="2 3">CBS 144469</strain>
    </source>
</reference>
<accession>A0A8H6HAS0</accession>
<dbReference type="AlphaFoldDB" id="A0A8H6HAS0"/>
<gene>
    <name evidence="2" type="ORF">DFP72DRAFT_860512</name>
</gene>
<comment type="caution">
    <text evidence="2">The sequence shown here is derived from an EMBL/GenBank/DDBJ whole genome shotgun (WGS) entry which is preliminary data.</text>
</comment>
<evidence type="ECO:0000313" key="3">
    <source>
        <dbReference type="Proteomes" id="UP000521943"/>
    </source>
</evidence>
<dbReference type="EMBL" id="JACGCI010000184">
    <property type="protein sequence ID" value="KAF6742433.1"/>
    <property type="molecule type" value="Genomic_DNA"/>
</dbReference>
<dbReference type="Proteomes" id="UP000521943">
    <property type="component" value="Unassembled WGS sequence"/>
</dbReference>
<keyword evidence="3" id="KW-1185">Reference proteome</keyword>
<feature type="compositionally biased region" description="Basic and acidic residues" evidence="1">
    <location>
        <begin position="90"/>
        <end position="100"/>
    </location>
</feature>
<proteinExistence type="predicted"/>
<name>A0A8H6HAS0_9AGAR</name>
<feature type="region of interest" description="Disordered" evidence="1">
    <location>
        <begin position="76"/>
        <end position="100"/>
    </location>
</feature>
<evidence type="ECO:0000313" key="2">
    <source>
        <dbReference type="EMBL" id="KAF6742433.1"/>
    </source>
</evidence>
<protein>
    <submittedName>
        <fullName evidence="2">Uncharacterized protein</fullName>
    </submittedName>
</protein>
<sequence length="100" mass="10849">MGATHEERGHSANVRGMEGRKRLQEKLTPGTSRSAEDPYEWEDVIANAQNLVAGGTSGPFGDLSLEPSTREYSRVKIESGGGTGGSKAIETLRVKQEEFR</sequence>
<organism evidence="2 3">
    <name type="scientific">Ephemerocybe angulata</name>
    <dbReference type="NCBI Taxonomy" id="980116"/>
    <lineage>
        <taxon>Eukaryota</taxon>
        <taxon>Fungi</taxon>
        <taxon>Dikarya</taxon>
        <taxon>Basidiomycota</taxon>
        <taxon>Agaricomycotina</taxon>
        <taxon>Agaricomycetes</taxon>
        <taxon>Agaricomycetidae</taxon>
        <taxon>Agaricales</taxon>
        <taxon>Agaricineae</taxon>
        <taxon>Psathyrellaceae</taxon>
        <taxon>Ephemerocybe</taxon>
    </lineage>
</organism>
<feature type="compositionally biased region" description="Basic and acidic residues" evidence="1">
    <location>
        <begin position="1"/>
        <end position="10"/>
    </location>
</feature>
<feature type="region of interest" description="Disordered" evidence="1">
    <location>
        <begin position="1"/>
        <end position="39"/>
    </location>
</feature>
<evidence type="ECO:0000256" key="1">
    <source>
        <dbReference type="SAM" id="MobiDB-lite"/>
    </source>
</evidence>